<protein>
    <submittedName>
        <fullName evidence="3">Uncharacterized protein</fullName>
    </submittedName>
</protein>
<dbReference type="SUPFAM" id="SSF50891">
    <property type="entry name" value="Cyclophilin-like"/>
    <property type="match status" value="1"/>
</dbReference>
<dbReference type="GO" id="GO:0003755">
    <property type="term" value="F:peptidyl-prolyl cis-trans isomerase activity"/>
    <property type="evidence" value="ECO:0007669"/>
    <property type="project" value="InterPro"/>
</dbReference>
<dbReference type="PANTHER" id="PTHR46873">
    <property type="entry name" value="EXPRESSED PROTEIN"/>
    <property type="match status" value="1"/>
</dbReference>
<dbReference type="PANTHER" id="PTHR46873:SF1">
    <property type="entry name" value="EXPRESSED PROTEIN"/>
    <property type="match status" value="1"/>
</dbReference>
<gene>
    <name evidence="3" type="ORF">OMED0929_LOCUS2938</name>
</gene>
<dbReference type="EMBL" id="HBEW01003543">
    <property type="protein sequence ID" value="CAD8580700.1"/>
    <property type="molecule type" value="Transcribed_RNA"/>
</dbReference>
<dbReference type="AlphaFoldDB" id="A0A7S0KGA7"/>
<dbReference type="InterPro" id="IPR002130">
    <property type="entry name" value="Cyclophilin-type_PPIase_dom"/>
</dbReference>
<name>A0A7S0KGA7_9CHLO</name>
<proteinExistence type="predicted"/>
<evidence type="ECO:0000259" key="2">
    <source>
        <dbReference type="Pfam" id="PF14295"/>
    </source>
</evidence>
<evidence type="ECO:0000259" key="1">
    <source>
        <dbReference type="Pfam" id="PF00160"/>
    </source>
</evidence>
<accession>A0A7S0KGA7</accession>
<evidence type="ECO:0000313" key="3">
    <source>
        <dbReference type="EMBL" id="CAD8580700.1"/>
    </source>
</evidence>
<dbReference type="InterPro" id="IPR029000">
    <property type="entry name" value="Cyclophilin-like_dom_sf"/>
</dbReference>
<dbReference type="Pfam" id="PF14295">
    <property type="entry name" value="PAN_4"/>
    <property type="match status" value="1"/>
</dbReference>
<dbReference type="InterPro" id="IPR003609">
    <property type="entry name" value="Pan_app"/>
</dbReference>
<sequence>MLHRSTSRRAVGARAIARGVAIGLVLAFMRVARDAHADGRALVATVDDAFAPSNSAKAASTLGAGRFARVELDGQVVRDASSVGATASDDACARACEDTKGCNVWVRGRDDASVDVRGACWLKRRDRASIDVVHRSEGVGCMWNSGTLAKDFARESEEVVSRLGASALAESAATLTIEGFGDVVLRLKPEWHHESVQFIRALALERDSCEGTCEIYRVEPGFLVQGTLKSTVVASNTQTKDGPKLMERGDVGWAGEGPGPDFFFYLGERPAAHFGKKHTVFAVVEDDASMRVLERVVRAPSSTPDGPNTMRFINTRPKLTLRLDAASQ</sequence>
<feature type="domain" description="PPIase cyclophilin-type" evidence="1">
    <location>
        <begin position="175"/>
        <end position="306"/>
    </location>
</feature>
<dbReference type="Gene3D" id="3.50.4.10">
    <property type="entry name" value="Hepatocyte Growth Factor"/>
    <property type="match status" value="1"/>
</dbReference>
<dbReference type="Gene3D" id="2.40.100.10">
    <property type="entry name" value="Cyclophilin-like"/>
    <property type="match status" value="1"/>
</dbReference>
<feature type="domain" description="Apple" evidence="2">
    <location>
        <begin position="71"/>
        <end position="123"/>
    </location>
</feature>
<dbReference type="Pfam" id="PF00160">
    <property type="entry name" value="Pro_isomerase"/>
    <property type="match status" value="1"/>
</dbReference>
<organism evidence="3">
    <name type="scientific">Ostreococcus mediterraneus</name>
    <dbReference type="NCBI Taxonomy" id="1486918"/>
    <lineage>
        <taxon>Eukaryota</taxon>
        <taxon>Viridiplantae</taxon>
        <taxon>Chlorophyta</taxon>
        <taxon>Mamiellophyceae</taxon>
        <taxon>Mamiellales</taxon>
        <taxon>Bathycoccaceae</taxon>
        <taxon>Ostreococcus</taxon>
    </lineage>
</organism>
<reference evidence="3" key="1">
    <citation type="submission" date="2021-01" db="EMBL/GenBank/DDBJ databases">
        <authorList>
            <person name="Corre E."/>
            <person name="Pelletier E."/>
            <person name="Niang G."/>
            <person name="Scheremetjew M."/>
            <person name="Finn R."/>
            <person name="Kale V."/>
            <person name="Holt S."/>
            <person name="Cochrane G."/>
            <person name="Meng A."/>
            <person name="Brown T."/>
            <person name="Cohen L."/>
        </authorList>
    </citation>
    <scope>NUCLEOTIDE SEQUENCE</scope>
    <source>
        <strain evidence="3">Clade-D-RCC2572</strain>
    </source>
</reference>